<feature type="region of interest" description="Disordered" evidence="5">
    <location>
        <begin position="582"/>
        <end position="617"/>
    </location>
</feature>
<keyword evidence="3 4" id="KW-0443">Lipid metabolism</keyword>
<dbReference type="PANTHER" id="PTHR14226">
    <property type="entry name" value="NEUROPATHY TARGET ESTERASE/SWISS CHEESE D.MELANOGASTER"/>
    <property type="match status" value="1"/>
</dbReference>
<reference evidence="7" key="1">
    <citation type="submission" date="2021-06" db="EMBL/GenBank/DDBJ databases">
        <authorList>
            <person name="Kallberg Y."/>
            <person name="Tangrot J."/>
            <person name="Rosling A."/>
        </authorList>
    </citation>
    <scope>NUCLEOTIDE SEQUENCE</scope>
    <source>
        <strain evidence="7">IA702</strain>
    </source>
</reference>
<dbReference type="Pfam" id="PF01734">
    <property type="entry name" value="Patatin"/>
    <property type="match status" value="1"/>
</dbReference>
<sequence length="617" mass="69882">MNTAMNLPNLKESIITSYWDARPPTEDQVLHFPEENDPSRSSQSSLYTLISGVTSVASEVSSYWAKVYRRAIFKLYATVVCPQDPISQCKRIMKHATTYEDWAYGATSLDIHEGKEQWKNEEESPDYDYKLLKARRAELQQVRKSGDLSAMIFKLRTSLSRNLGDMGQPKLYAHTHIGTKRLIEAYINEVAKLLNRICELESDDITPKEKLEVITNTRQSFGRTALLLSGGATFGLAHIGVIKCLYEVKLLPRIISGASSGSIIAALLCTKTDDEIPTWFYEMQNLDFEVFDKKDRPDTLYTRLCRLFKRGVLYDGDVLIEWMRKQLGDMTFQEAFNRTRRILNITVSSASVYEMPRLLNYLTAPNVLIWSAVAASCAVPFIYGSTPLMAKDKAGKIALWNPSGHTWIDGSVENDLPMNKLSELFNRVQLDDNAYFCLITLSVNPHVVPFLQTKLIPSAINRMVSWFIFLAVSEIQHRLNQLSELGITGSLIYRIQAIVSQRYVGDITIVPQIAYTDFLNLLTNPTPEILKDATLRGERATWPKISIIRNHCHIELCLDSAVIALREQVLSLAVSPNESGGLDSLDLETPGNANEPEKFIRREKRHKIRPLSTTDEF</sequence>
<protein>
    <submittedName>
        <fullName evidence="7">942_t:CDS:1</fullName>
    </submittedName>
</protein>
<dbReference type="Gene3D" id="3.40.1090.10">
    <property type="entry name" value="Cytosolic phospholipase A2 catalytic domain"/>
    <property type="match status" value="2"/>
</dbReference>
<gene>
    <name evidence="7" type="ORF">POCULU_LOCUS3858</name>
</gene>
<feature type="active site" description="Nucleophile" evidence="4">
    <location>
        <position position="259"/>
    </location>
</feature>
<dbReference type="EMBL" id="CAJVPJ010000459">
    <property type="protein sequence ID" value="CAG8526800.1"/>
    <property type="molecule type" value="Genomic_DNA"/>
</dbReference>
<dbReference type="AlphaFoldDB" id="A0A9N9FE64"/>
<evidence type="ECO:0000256" key="3">
    <source>
        <dbReference type="ARBA" id="ARBA00023098"/>
    </source>
</evidence>
<dbReference type="InterPro" id="IPR050301">
    <property type="entry name" value="NTE"/>
</dbReference>
<accession>A0A9N9FE64</accession>
<name>A0A9N9FE64_9GLOM</name>
<dbReference type="InterPro" id="IPR002641">
    <property type="entry name" value="PNPLA_dom"/>
</dbReference>
<dbReference type="GO" id="GO:0006641">
    <property type="term" value="P:triglyceride metabolic process"/>
    <property type="evidence" value="ECO:0007669"/>
    <property type="project" value="UniProtKB-ARBA"/>
</dbReference>
<dbReference type="PROSITE" id="PS51635">
    <property type="entry name" value="PNPLA"/>
    <property type="match status" value="1"/>
</dbReference>
<dbReference type="OrthoDB" id="10049244at2759"/>
<feature type="short sequence motif" description="GXSXG" evidence="4">
    <location>
        <begin position="257"/>
        <end position="261"/>
    </location>
</feature>
<dbReference type="PANTHER" id="PTHR14226:SF10">
    <property type="entry name" value="TRIACYLGLYCEROL LIPASE 4-RELATED"/>
    <property type="match status" value="1"/>
</dbReference>
<dbReference type="Pfam" id="PF11815">
    <property type="entry name" value="DUF3336"/>
    <property type="match status" value="1"/>
</dbReference>
<dbReference type="InterPro" id="IPR021771">
    <property type="entry name" value="Triacylglycerol_lipase_N"/>
</dbReference>
<dbReference type="Proteomes" id="UP000789572">
    <property type="component" value="Unassembled WGS sequence"/>
</dbReference>
<dbReference type="GO" id="GO:0004806">
    <property type="term" value="F:triacylglycerol lipase activity"/>
    <property type="evidence" value="ECO:0007669"/>
    <property type="project" value="InterPro"/>
</dbReference>
<feature type="active site" description="Proton acceptor" evidence="4">
    <location>
        <position position="409"/>
    </location>
</feature>
<comment type="caution">
    <text evidence="7">The sequence shown here is derived from an EMBL/GenBank/DDBJ whole genome shotgun (WGS) entry which is preliminary data.</text>
</comment>
<proteinExistence type="predicted"/>
<evidence type="ECO:0000256" key="4">
    <source>
        <dbReference type="PROSITE-ProRule" id="PRU01161"/>
    </source>
</evidence>
<evidence type="ECO:0000259" key="6">
    <source>
        <dbReference type="PROSITE" id="PS51635"/>
    </source>
</evidence>
<dbReference type="SUPFAM" id="SSF52151">
    <property type="entry name" value="FabD/lysophospholipase-like"/>
    <property type="match status" value="1"/>
</dbReference>
<feature type="domain" description="PNPLA" evidence="6">
    <location>
        <begin position="226"/>
        <end position="422"/>
    </location>
</feature>
<keyword evidence="2 4" id="KW-0442">Lipid degradation</keyword>
<evidence type="ECO:0000313" key="8">
    <source>
        <dbReference type="Proteomes" id="UP000789572"/>
    </source>
</evidence>
<dbReference type="GO" id="GO:0016042">
    <property type="term" value="P:lipid catabolic process"/>
    <property type="evidence" value="ECO:0007669"/>
    <property type="project" value="UniProtKB-UniRule"/>
</dbReference>
<organism evidence="7 8">
    <name type="scientific">Paraglomus occultum</name>
    <dbReference type="NCBI Taxonomy" id="144539"/>
    <lineage>
        <taxon>Eukaryota</taxon>
        <taxon>Fungi</taxon>
        <taxon>Fungi incertae sedis</taxon>
        <taxon>Mucoromycota</taxon>
        <taxon>Glomeromycotina</taxon>
        <taxon>Glomeromycetes</taxon>
        <taxon>Paraglomerales</taxon>
        <taxon>Paraglomeraceae</taxon>
        <taxon>Paraglomus</taxon>
    </lineage>
</organism>
<evidence type="ECO:0000256" key="1">
    <source>
        <dbReference type="ARBA" id="ARBA00022801"/>
    </source>
</evidence>
<comment type="caution">
    <text evidence="4">Lacks conserved residue(s) required for the propagation of feature annotation.</text>
</comment>
<evidence type="ECO:0000313" key="7">
    <source>
        <dbReference type="EMBL" id="CAG8526800.1"/>
    </source>
</evidence>
<evidence type="ECO:0000256" key="5">
    <source>
        <dbReference type="SAM" id="MobiDB-lite"/>
    </source>
</evidence>
<keyword evidence="1 4" id="KW-0378">Hydrolase</keyword>
<keyword evidence="8" id="KW-1185">Reference proteome</keyword>
<evidence type="ECO:0000256" key="2">
    <source>
        <dbReference type="ARBA" id="ARBA00022963"/>
    </source>
</evidence>
<dbReference type="InterPro" id="IPR016035">
    <property type="entry name" value="Acyl_Trfase/lysoPLipase"/>
</dbReference>